<keyword evidence="2" id="KW-1185">Reference proteome</keyword>
<proteinExistence type="predicted"/>
<keyword evidence="1" id="KW-0808">Transferase</keyword>
<name>A0ACC6TXA4_9BURK</name>
<dbReference type="Proteomes" id="UP001558850">
    <property type="component" value="Unassembled WGS sequence"/>
</dbReference>
<evidence type="ECO:0000313" key="1">
    <source>
        <dbReference type="EMBL" id="MEX3931902.1"/>
    </source>
</evidence>
<sequence length="720" mass="78449">MTSRRDVWSLTQLLLGAGGSAAVAFVVQAALARAMSTEVYGHFAAALAALSMIAPAVGFGLPVYWLKLYGSEGQRAKRWMPASTRFISISGLVCLGVAAVWALFASRDVQTKSFVLCMLPVVLSQAAIELTSAKYQLEGRHGLLTIWQFAQHVLRLVVILYAQWLRWRAQTVALAFGAIGLALAVGACGTLSSMRTGRIRLEGHDDARDHAIAPCSTERPGVLQLCAGAMPFGVASVLYFAYAQSGLFVVAHLLTAHEAAAYSVAVTLLSATYLIPTVVFQRLLLPRFHRWVTDAPERLETAWRKGNGWMLVAGTAIGVAVAALAPSAIPLVFGQRYQDAVDLIVPMVVCIPLRFVATSSSSAMTTSHLIGVRNGCSAAVLICGVAAFVLLIPRFGLKGAVFATVAGEVLWAVLSLAAAKRFLPRRASTQIAFDTCVGRDSQFAAHERASTECVPVTVIVPCYNCATTIERAVASVASQTCRPAEVILVDDCSNEETAIVLRSIQNAYGLEWVRVIRHSENAGPGVARNAAWGVATQPYIAFLDSDDAWHPQKISIQYGWMKCHPDAAISGHPVEQLSDSNHAMSMTRMVTPAQPRQMSRFQVLFSNRFTPSSVMVRGDIAARFDERKRHAEDYFMLLELVLVEMGTAFLFPSSLSYVFKRQFGASSGLSAQLWKIQKGEQHNYLHFWRAGAVSFLEWVTFSALSFAKYLRRCTLSRRFA</sequence>
<accession>A0ACC6TXA4</accession>
<protein>
    <submittedName>
        <fullName evidence="1">Glycosyltransferase</fullName>
        <ecNumber evidence="1">2.4.-.-</ecNumber>
    </submittedName>
</protein>
<reference evidence="1" key="1">
    <citation type="submission" date="2024-07" db="EMBL/GenBank/DDBJ databases">
        <title>A survey of Mimosa microsymbionts across Brazilian biomes reveals a high diversity of Paraburkholderia nodulating endemic species, but also that Cupriavidus is common as a symbiont of widespread species.</title>
        <authorList>
            <person name="Rouws L."/>
            <person name="Barauna A."/>
            <person name="Beukes C."/>
            <person name="Rouws J.R.C."/>
            <person name="De Faria S.M."/>
            <person name="Gross E."/>
            <person name="Bueno Dos Reis Junior F."/>
            <person name="Simon M.F."/>
            <person name="Maluk M."/>
            <person name="Odee D.W."/>
            <person name="Kenicer G."/>
            <person name="Young J.P.W."/>
            <person name="Reis V.M."/>
            <person name="Zilli J."/>
            <person name="James E.K."/>
        </authorList>
    </citation>
    <scope>NUCLEOTIDE SEQUENCE</scope>
    <source>
        <strain evidence="1">EG181B</strain>
    </source>
</reference>
<evidence type="ECO:0000313" key="2">
    <source>
        <dbReference type="Proteomes" id="UP001558850"/>
    </source>
</evidence>
<organism evidence="1 2">
    <name type="scientific">Paraburkholderia phymatum</name>
    <dbReference type="NCBI Taxonomy" id="148447"/>
    <lineage>
        <taxon>Bacteria</taxon>
        <taxon>Pseudomonadati</taxon>
        <taxon>Pseudomonadota</taxon>
        <taxon>Betaproteobacteria</taxon>
        <taxon>Burkholderiales</taxon>
        <taxon>Burkholderiaceae</taxon>
        <taxon>Paraburkholderia</taxon>
    </lineage>
</organism>
<keyword evidence="1" id="KW-0328">Glycosyltransferase</keyword>
<comment type="caution">
    <text evidence="1">The sequence shown here is derived from an EMBL/GenBank/DDBJ whole genome shotgun (WGS) entry which is preliminary data.</text>
</comment>
<dbReference type="EC" id="2.4.-.-" evidence="1"/>
<dbReference type="EMBL" id="JBFRCH010000003">
    <property type="protein sequence ID" value="MEX3931902.1"/>
    <property type="molecule type" value="Genomic_DNA"/>
</dbReference>
<gene>
    <name evidence="1" type="ORF">AB4Y32_08825</name>
</gene>